<dbReference type="EMBL" id="JARJLG010000017">
    <property type="protein sequence ID" value="KAJ7773555.1"/>
    <property type="molecule type" value="Genomic_DNA"/>
</dbReference>
<name>A0AAD7JWV1_9AGAR</name>
<sequence>MVAMDIHMPRICTCQRDPKSRHKKSVLGAKSDHPQAQENGAPPTRTATNASLAGTQNRRPGRLEGWKGAGNAFRRLNARTRRSPQICVLGRIGRETVAQGAKDSCLRARRGWTGAVEARTERKAALRAGNEDSEPMPPRHPDHIEVGYFAPDSEDLATYTKLGLGRDLKVLPHILFFADDQLLISLVNLYFANANYFLPVLLCPQSEAGLNQDQPQFRNDPTSRLCHFSKSTIYVGKELEKRAFWRVTPLSLSASLLTSCAGQDAPILGHLPEL</sequence>
<evidence type="ECO:0000313" key="2">
    <source>
        <dbReference type="EMBL" id="KAJ7773555.1"/>
    </source>
</evidence>
<protein>
    <submittedName>
        <fullName evidence="2">Uncharacterized protein</fullName>
    </submittedName>
</protein>
<dbReference type="Proteomes" id="UP001215280">
    <property type="component" value="Unassembled WGS sequence"/>
</dbReference>
<feature type="region of interest" description="Disordered" evidence="1">
    <location>
        <begin position="14"/>
        <end position="67"/>
    </location>
</feature>
<evidence type="ECO:0000256" key="1">
    <source>
        <dbReference type="SAM" id="MobiDB-lite"/>
    </source>
</evidence>
<accession>A0AAD7JWV1</accession>
<dbReference type="AlphaFoldDB" id="A0AAD7JWV1"/>
<reference evidence="2" key="1">
    <citation type="submission" date="2023-03" db="EMBL/GenBank/DDBJ databases">
        <title>Massive genome expansion in bonnet fungi (Mycena s.s.) driven by repeated elements and novel gene families across ecological guilds.</title>
        <authorList>
            <consortium name="Lawrence Berkeley National Laboratory"/>
            <person name="Harder C.B."/>
            <person name="Miyauchi S."/>
            <person name="Viragh M."/>
            <person name="Kuo A."/>
            <person name="Thoen E."/>
            <person name="Andreopoulos B."/>
            <person name="Lu D."/>
            <person name="Skrede I."/>
            <person name="Drula E."/>
            <person name="Henrissat B."/>
            <person name="Morin E."/>
            <person name="Kohler A."/>
            <person name="Barry K."/>
            <person name="LaButti K."/>
            <person name="Morin E."/>
            <person name="Salamov A."/>
            <person name="Lipzen A."/>
            <person name="Mereny Z."/>
            <person name="Hegedus B."/>
            <person name="Baldrian P."/>
            <person name="Stursova M."/>
            <person name="Weitz H."/>
            <person name="Taylor A."/>
            <person name="Grigoriev I.V."/>
            <person name="Nagy L.G."/>
            <person name="Martin F."/>
            <person name="Kauserud H."/>
        </authorList>
    </citation>
    <scope>NUCLEOTIDE SEQUENCE</scope>
    <source>
        <strain evidence="2">CBHHK188m</strain>
    </source>
</reference>
<evidence type="ECO:0000313" key="3">
    <source>
        <dbReference type="Proteomes" id="UP001215280"/>
    </source>
</evidence>
<keyword evidence="3" id="KW-1185">Reference proteome</keyword>
<feature type="compositionally biased region" description="Polar residues" evidence="1">
    <location>
        <begin position="45"/>
        <end position="58"/>
    </location>
</feature>
<proteinExistence type="predicted"/>
<organism evidence="2 3">
    <name type="scientific">Mycena maculata</name>
    <dbReference type="NCBI Taxonomy" id="230809"/>
    <lineage>
        <taxon>Eukaryota</taxon>
        <taxon>Fungi</taxon>
        <taxon>Dikarya</taxon>
        <taxon>Basidiomycota</taxon>
        <taxon>Agaricomycotina</taxon>
        <taxon>Agaricomycetes</taxon>
        <taxon>Agaricomycetidae</taxon>
        <taxon>Agaricales</taxon>
        <taxon>Marasmiineae</taxon>
        <taxon>Mycenaceae</taxon>
        <taxon>Mycena</taxon>
    </lineage>
</organism>
<comment type="caution">
    <text evidence="2">The sequence shown here is derived from an EMBL/GenBank/DDBJ whole genome shotgun (WGS) entry which is preliminary data.</text>
</comment>
<gene>
    <name evidence="2" type="ORF">DFH07DRAFT_767521</name>
</gene>